<dbReference type="Proteomes" id="UP000037043">
    <property type="component" value="Unassembled WGS sequence"/>
</dbReference>
<dbReference type="AlphaFoldDB" id="A0A0L6Z7B9"/>
<dbReference type="RefSeq" id="WP_278321742.1">
    <property type="nucleotide sequence ID" value="NZ_LHUR01000032.1"/>
</dbReference>
<evidence type="ECO:0000313" key="2">
    <source>
        <dbReference type="Proteomes" id="UP000037043"/>
    </source>
</evidence>
<comment type="caution">
    <text evidence="1">The sequence shown here is derived from an EMBL/GenBank/DDBJ whole genome shotgun (WGS) entry which is preliminary data.</text>
</comment>
<gene>
    <name evidence="1" type="ORF">CLHOM_27980</name>
</gene>
<dbReference type="PATRIC" id="fig|1121318.3.peg.2810"/>
<dbReference type="EMBL" id="LHUR01000032">
    <property type="protein sequence ID" value="KOA18859.1"/>
    <property type="molecule type" value="Genomic_DNA"/>
</dbReference>
<name>A0A0L6Z7B9_9CLOT</name>
<reference evidence="2" key="1">
    <citation type="submission" date="2015-08" db="EMBL/GenBank/DDBJ databases">
        <title>Genome sequence of the strict anaerobe Clostridium homopropionicum LuHBu1 (DSM 5847T).</title>
        <authorList>
            <person name="Poehlein A."/>
            <person name="Beck M."/>
            <person name="Schiel-Bengelsdorf B."/>
            <person name="Bengelsdorf F.R."/>
            <person name="Daniel R."/>
            <person name="Duerre P."/>
        </authorList>
    </citation>
    <scope>NUCLEOTIDE SEQUENCE [LARGE SCALE GENOMIC DNA]</scope>
    <source>
        <strain evidence="2">DSM 5847</strain>
    </source>
</reference>
<accession>A0A0L6Z7B9</accession>
<sequence length="42" mass="4940">MNKACSRWGVKISQDTKICNGCGNRCDFTYTNRDRTKMIFLY</sequence>
<dbReference type="STRING" id="36844.SAMN04488501_12246"/>
<keyword evidence="2" id="KW-1185">Reference proteome</keyword>
<protein>
    <submittedName>
        <fullName evidence="1">Uncharacterized protein</fullName>
    </submittedName>
</protein>
<proteinExistence type="predicted"/>
<organism evidence="1 2">
    <name type="scientific">Clostridium homopropionicum DSM 5847</name>
    <dbReference type="NCBI Taxonomy" id="1121318"/>
    <lineage>
        <taxon>Bacteria</taxon>
        <taxon>Bacillati</taxon>
        <taxon>Bacillota</taxon>
        <taxon>Clostridia</taxon>
        <taxon>Eubacteriales</taxon>
        <taxon>Clostridiaceae</taxon>
        <taxon>Clostridium</taxon>
    </lineage>
</organism>
<evidence type="ECO:0000313" key="1">
    <source>
        <dbReference type="EMBL" id="KOA18859.1"/>
    </source>
</evidence>